<dbReference type="AlphaFoldDB" id="A0A328XRJ2"/>
<gene>
    <name evidence="1" type="ORF">BCL93_10823</name>
</gene>
<protein>
    <submittedName>
        <fullName evidence="1">Glutaredoxin-like protein DUF836</fullName>
    </submittedName>
</protein>
<dbReference type="Proteomes" id="UP000249700">
    <property type="component" value="Unassembled WGS sequence"/>
</dbReference>
<dbReference type="InterPro" id="IPR036249">
    <property type="entry name" value="Thioredoxin-like_sf"/>
</dbReference>
<evidence type="ECO:0000313" key="1">
    <source>
        <dbReference type="EMBL" id="RAR59676.1"/>
    </source>
</evidence>
<organism evidence="1 2">
    <name type="scientific">Onishia taeanensis</name>
    <dbReference type="NCBI Taxonomy" id="284577"/>
    <lineage>
        <taxon>Bacteria</taxon>
        <taxon>Pseudomonadati</taxon>
        <taxon>Pseudomonadota</taxon>
        <taxon>Gammaproteobacteria</taxon>
        <taxon>Oceanospirillales</taxon>
        <taxon>Halomonadaceae</taxon>
        <taxon>Onishia</taxon>
    </lineage>
</organism>
<dbReference type="RefSeq" id="WP_112055433.1">
    <property type="nucleotide sequence ID" value="NZ_QLSX01000008.1"/>
</dbReference>
<reference evidence="1 2" key="1">
    <citation type="submission" date="2018-06" db="EMBL/GenBank/DDBJ databases">
        <title>Comparative analysis of microorganisms from saline springs in Andes Mountain Range, Colombia.</title>
        <authorList>
            <person name="Rubin E."/>
        </authorList>
    </citation>
    <scope>NUCLEOTIDE SEQUENCE [LARGE SCALE GENOMIC DNA]</scope>
    <source>
        <strain evidence="1 2">USBA-857</strain>
    </source>
</reference>
<dbReference type="OrthoDB" id="8537427at2"/>
<sequence>MTGGPYGGCVINSRAGLTLYTTLGCHLCEELETWLALLGPETPALRRIEIADDAALLQRYGERIPVLRDASGNELERGFEPARLAAWLEARGWLDHAAWQRAQGVDAPAEPESEGAVMHNGRRYLGGLGGSRGED</sequence>
<proteinExistence type="predicted"/>
<evidence type="ECO:0000313" key="2">
    <source>
        <dbReference type="Proteomes" id="UP000249700"/>
    </source>
</evidence>
<dbReference type="EMBL" id="QLSX01000008">
    <property type="protein sequence ID" value="RAR59676.1"/>
    <property type="molecule type" value="Genomic_DNA"/>
</dbReference>
<dbReference type="SUPFAM" id="SSF52833">
    <property type="entry name" value="Thioredoxin-like"/>
    <property type="match status" value="1"/>
</dbReference>
<name>A0A328XRJ2_9GAMM</name>
<dbReference type="Pfam" id="PF05768">
    <property type="entry name" value="Glrx-like"/>
    <property type="match status" value="1"/>
</dbReference>
<accession>A0A328XRJ2</accession>
<comment type="caution">
    <text evidence="1">The sequence shown here is derived from an EMBL/GenBank/DDBJ whole genome shotgun (WGS) entry which is preliminary data.</text>
</comment>
<dbReference type="InterPro" id="IPR008554">
    <property type="entry name" value="Glutaredoxin-like"/>
</dbReference>
<dbReference type="Gene3D" id="3.40.30.10">
    <property type="entry name" value="Glutaredoxin"/>
    <property type="match status" value="1"/>
</dbReference>